<protein>
    <recommendedName>
        <fullName evidence="9">Polysaccharide biosynthesis protein</fullName>
    </recommendedName>
</protein>
<feature type="transmembrane region" description="Helical" evidence="6">
    <location>
        <begin position="197"/>
        <end position="225"/>
    </location>
</feature>
<evidence type="ECO:0000256" key="5">
    <source>
        <dbReference type="ARBA" id="ARBA00023136"/>
    </source>
</evidence>
<evidence type="ECO:0000256" key="1">
    <source>
        <dbReference type="ARBA" id="ARBA00004651"/>
    </source>
</evidence>
<comment type="caution">
    <text evidence="7">The sequence shown here is derived from an EMBL/GenBank/DDBJ whole genome shotgun (WGS) entry which is preliminary data.</text>
</comment>
<evidence type="ECO:0000313" key="8">
    <source>
        <dbReference type="Proteomes" id="UP000233375"/>
    </source>
</evidence>
<sequence>MYYHKIIKVVFVDLFSLLSGIFSIFFLPKIMSVEQYSIYRTFGLYIAYSGVFHLGFSDGIYIRYGGKNKNEVNNREIRGYYNRLAIFVTVISIVMLAISFYIEDIILRYFALYILPFNLIHFYKLFYRAIGEFDRYSLLQGIQSVFNFVPLLIFLIISSKGANYLIVMQLVGIIAVSLLLNLYLLKKEKSIIKNNKIEYKVLLGIISTGFTVMIANLCSTVFFSIDRWLIKISFTNADFAYYSFAVSLLSLFSYLIASFTNIAYPFLARAKENEIEDINHKLKNYILMFSFLFINIYYIISAFIEIYIPDYIPSLNYLYILFLTLPFLGVINVVYSNLYKAQKKVKLYLITVVIMLFFSIVLNIIVINIFNTVYSISIATLVSFIIWYLYSSSHFSDLAISIKEISYIILNIVFFIVLNIVDIDKILSTILGLSCSIIFIIIFYKEESYTCFKVFNKKIRVLIAKKGD</sequence>
<accession>A0A2N0Z2H6</accession>
<keyword evidence="8" id="KW-1185">Reference proteome</keyword>
<evidence type="ECO:0000313" key="7">
    <source>
        <dbReference type="EMBL" id="PKG23705.1"/>
    </source>
</evidence>
<keyword evidence="5 6" id="KW-0472">Membrane</keyword>
<dbReference type="PANTHER" id="PTHR30250:SF11">
    <property type="entry name" value="O-ANTIGEN TRANSPORTER-RELATED"/>
    <property type="match status" value="1"/>
</dbReference>
<feature type="transmembrane region" description="Helical" evidence="6">
    <location>
        <begin position="9"/>
        <end position="30"/>
    </location>
</feature>
<evidence type="ECO:0000256" key="4">
    <source>
        <dbReference type="ARBA" id="ARBA00022989"/>
    </source>
</evidence>
<proteinExistence type="predicted"/>
<reference evidence="7 8" key="1">
    <citation type="journal article" date="2003" name="Int. J. Syst. Evol. Microbiol.">
        <title>Bacillus nealsonii sp. nov., isolated from a spacecraft-assembly facility, whose spores are gamma-radiation resistant.</title>
        <authorList>
            <person name="Venkateswaran K."/>
            <person name="Kempf M."/>
            <person name="Chen F."/>
            <person name="Satomi M."/>
            <person name="Nicholson W."/>
            <person name="Kern R."/>
        </authorList>
    </citation>
    <scope>NUCLEOTIDE SEQUENCE [LARGE SCALE GENOMIC DNA]</scope>
    <source>
        <strain evidence="7 8">FO-92</strain>
    </source>
</reference>
<feature type="transmembrane region" description="Helical" evidence="6">
    <location>
        <begin position="314"/>
        <end position="335"/>
    </location>
</feature>
<evidence type="ECO:0000256" key="2">
    <source>
        <dbReference type="ARBA" id="ARBA00022475"/>
    </source>
</evidence>
<feature type="transmembrane region" description="Helical" evidence="6">
    <location>
        <begin position="347"/>
        <end position="367"/>
    </location>
</feature>
<keyword evidence="2" id="KW-1003">Cell membrane</keyword>
<feature type="transmembrane region" description="Helical" evidence="6">
    <location>
        <begin position="373"/>
        <end position="390"/>
    </location>
</feature>
<keyword evidence="3 6" id="KW-0812">Transmembrane</keyword>
<feature type="transmembrane region" description="Helical" evidence="6">
    <location>
        <begin position="164"/>
        <end position="185"/>
    </location>
</feature>
<feature type="transmembrane region" description="Helical" evidence="6">
    <location>
        <begin position="402"/>
        <end position="420"/>
    </location>
</feature>
<dbReference type="AlphaFoldDB" id="A0A2N0Z2H6"/>
<evidence type="ECO:0000256" key="6">
    <source>
        <dbReference type="SAM" id="Phobius"/>
    </source>
</evidence>
<dbReference type="InterPro" id="IPR050833">
    <property type="entry name" value="Poly_Biosynth_Transport"/>
</dbReference>
<name>A0A2N0Z2H6_9BACI</name>
<feature type="transmembrane region" description="Helical" evidence="6">
    <location>
        <begin position="426"/>
        <end position="444"/>
    </location>
</feature>
<feature type="transmembrane region" description="Helical" evidence="6">
    <location>
        <begin position="108"/>
        <end position="126"/>
    </location>
</feature>
<dbReference type="Proteomes" id="UP000233375">
    <property type="component" value="Unassembled WGS sequence"/>
</dbReference>
<evidence type="ECO:0008006" key="9">
    <source>
        <dbReference type="Google" id="ProtNLM"/>
    </source>
</evidence>
<organism evidence="7 8">
    <name type="scientific">Niallia nealsonii</name>
    <dbReference type="NCBI Taxonomy" id="115979"/>
    <lineage>
        <taxon>Bacteria</taxon>
        <taxon>Bacillati</taxon>
        <taxon>Bacillota</taxon>
        <taxon>Bacilli</taxon>
        <taxon>Bacillales</taxon>
        <taxon>Bacillaceae</taxon>
        <taxon>Niallia</taxon>
    </lineage>
</organism>
<dbReference type="PANTHER" id="PTHR30250">
    <property type="entry name" value="PST FAMILY PREDICTED COLANIC ACID TRANSPORTER"/>
    <property type="match status" value="1"/>
</dbReference>
<feature type="transmembrane region" description="Helical" evidence="6">
    <location>
        <begin position="42"/>
        <end position="64"/>
    </location>
</feature>
<keyword evidence="4 6" id="KW-1133">Transmembrane helix</keyword>
<feature type="transmembrane region" description="Helical" evidence="6">
    <location>
        <begin position="285"/>
        <end position="308"/>
    </location>
</feature>
<evidence type="ECO:0000256" key="3">
    <source>
        <dbReference type="ARBA" id="ARBA00022692"/>
    </source>
</evidence>
<dbReference type="OrthoDB" id="385011at2"/>
<dbReference type="RefSeq" id="WP_101177096.1">
    <property type="nucleotide sequence ID" value="NZ_PISE01000020.1"/>
</dbReference>
<dbReference type="GO" id="GO:0005886">
    <property type="term" value="C:plasma membrane"/>
    <property type="evidence" value="ECO:0007669"/>
    <property type="project" value="UniProtKB-SubCell"/>
</dbReference>
<feature type="transmembrane region" description="Helical" evidence="6">
    <location>
        <begin position="84"/>
        <end position="102"/>
    </location>
</feature>
<comment type="subcellular location">
    <subcellularLocation>
        <location evidence="1">Cell membrane</location>
        <topology evidence="1">Multi-pass membrane protein</topology>
    </subcellularLocation>
</comment>
<gene>
    <name evidence="7" type="ORF">CWS01_10200</name>
</gene>
<feature type="transmembrane region" description="Helical" evidence="6">
    <location>
        <begin position="138"/>
        <end position="158"/>
    </location>
</feature>
<feature type="transmembrane region" description="Helical" evidence="6">
    <location>
        <begin position="240"/>
        <end position="264"/>
    </location>
</feature>
<dbReference type="EMBL" id="PISE01000020">
    <property type="protein sequence ID" value="PKG23705.1"/>
    <property type="molecule type" value="Genomic_DNA"/>
</dbReference>